<evidence type="ECO:0000256" key="3">
    <source>
        <dbReference type="ARBA" id="ARBA00022694"/>
    </source>
</evidence>
<protein>
    <submittedName>
        <fullName evidence="9">CCA tRNA nucleotidyltransferase</fullName>
    </submittedName>
</protein>
<dbReference type="InterPro" id="IPR002646">
    <property type="entry name" value="PolA_pol_head_dom"/>
</dbReference>
<gene>
    <name evidence="9" type="ORF">PSQ19_08875</name>
</gene>
<evidence type="ECO:0000259" key="8">
    <source>
        <dbReference type="Pfam" id="PF01743"/>
    </source>
</evidence>
<dbReference type="InterPro" id="IPR050264">
    <property type="entry name" value="Bact_CCA-adding_enz_type3_sf"/>
</dbReference>
<dbReference type="PANTHER" id="PTHR46173:SF1">
    <property type="entry name" value="CCA TRNA NUCLEOTIDYLTRANSFERASE 1, MITOCHONDRIAL"/>
    <property type="match status" value="1"/>
</dbReference>
<evidence type="ECO:0000256" key="5">
    <source>
        <dbReference type="ARBA" id="ARBA00022723"/>
    </source>
</evidence>
<accession>A0ABY7YS77</accession>
<dbReference type="Gene3D" id="1.10.3090.10">
    <property type="entry name" value="cca-adding enzyme, domain 2"/>
    <property type="match status" value="1"/>
</dbReference>
<dbReference type="Gene3D" id="3.30.460.10">
    <property type="entry name" value="Beta Polymerase, domain 2"/>
    <property type="match status" value="1"/>
</dbReference>
<organism evidence="9 10">
    <name type="scientific">Devosia algicola</name>
    <dbReference type="NCBI Taxonomy" id="3026418"/>
    <lineage>
        <taxon>Bacteria</taxon>
        <taxon>Pseudomonadati</taxon>
        <taxon>Pseudomonadota</taxon>
        <taxon>Alphaproteobacteria</taxon>
        <taxon>Hyphomicrobiales</taxon>
        <taxon>Devosiaceae</taxon>
        <taxon>Devosia</taxon>
    </lineage>
</organism>
<dbReference type="CDD" id="cd05398">
    <property type="entry name" value="NT_ClassII-CCAase"/>
    <property type="match status" value="1"/>
</dbReference>
<dbReference type="InterPro" id="IPR043519">
    <property type="entry name" value="NT_sf"/>
</dbReference>
<evidence type="ECO:0000313" key="10">
    <source>
        <dbReference type="Proteomes" id="UP001220530"/>
    </source>
</evidence>
<comment type="similarity">
    <text evidence="7">Belongs to the tRNA nucleotidyltransferase/poly(A) polymerase family.</text>
</comment>
<keyword evidence="7" id="KW-0694">RNA-binding</keyword>
<evidence type="ECO:0000256" key="7">
    <source>
        <dbReference type="RuleBase" id="RU003953"/>
    </source>
</evidence>
<name>A0ABY7YS77_9HYPH</name>
<dbReference type="Pfam" id="PF01743">
    <property type="entry name" value="PolyA_pol"/>
    <property type="match status" value="1"/>
</dbReference>
<proteinExistence type="inferred from homology"/>
<reference evidence="9 10" key="1">
    <citation type="submission" date="2023-02" db="EMBL/GenBank/DDBJ databases">
        <title>Devosia algicola sp. nov., isolated from the phycosphere of marine algae.</title>
        <authorList>
            <person name="Kim J.M."/>
            <person name="Lee J.K."/>
            <person name="Choi B.J."/>
            <person name="Bayburt H."/>
            <person name="Jeon C.O."/>
        </authorList>
    </citation>
    <scope>NUCLEOTIDE SEQUENCE [LARGE SCALE GENOMIC DNA]</scope>
    <source>
        <strain evidence="9 10">G20-9</strain>
    </source>
</reference>
<keyword evidence="5" id="KW-0479">Metal-binding</keyword>
<keyword evidence="3" id="KW-0819">tRNA processing</keyword>
<dbReference type="PANTHER" id="PTHR46173">
    <property type="entry name" value="CCA TRNA NUCLEOTIDYLTRANSFERASE 1, MITOCHONDRIAL"/>
    <property type="match status" value="1"/>
</dbReference>
<keyword evidence="10" id="KW-1185">Reference proteome</keyword>
<evidence type="ECO:0000256" key="6">
    <source>
        <dbReference type="ARBA" id="ARBA00022842"/>
    </source>
</evidence>
<feature type="domain" description="Poly A polymerase head" evidence="8">
    <location>
        <begin position="35"/>
        <end position="155"/>
    </location>
</feature>
<dbReference type="SUPFAM" id="SSF81891">
    <property type="entry name" value="Poly A polymerase C-terminal region-like"/>
    <property type="match status" value="1"/>
</dbReference>
<dbReference type="Proteomes" id="UP001220530">
    <property type="component" value="Chromosome"/>
</dbReference>
<comment type="cofactor">
    <cofactor evidence="1">
        <name>Mg(2+)</name>
        <dbReference type="ChEBI" id="CHEBI:18420"/>
    </cofactor>
</comment>
<dbReference type="RefSeq" id="WP_282220484.1">
    <property type="nucleotide sequence ID" value="NZ_CP118246.1"/>
</dbReference>
<evidence type="ECO:0000256" key="4">
    <source>
        <dbReference type="ARBA" id="ARBA00022695"/>
    </source>
</evidence>
<dbReference type="EMBL" id="CP118246">
    <property type="protein sequence ID" value="WDR04099.1"/>
    <property type="molecule type" value="Genomic_DNA"/>
</dbReference>
<evidence type="ECO:0000313" key="9">
    <source>
        <dbReference type="EMBL" id="WDR04099.1"/>
    </source>
</evidence>
<dbReference type="SUPFAM" id="SSF81301">
    <property type="entry name" value="Nucleotidyltransferase"/>
    <property type="match status" value="1"/>
</dbReference>
<evidence type="ECO:0000256" key="2">
    <source>
        <dbReference type="ARBA" id="ARBA00022679"/>
    </source>
</evidence>
<evidence type="ECO:0000256" key="1">
    <source>
        <dbReference type="ARBA" id="ARBA00001946"/>
    </source>
</evidence>
<keyword evidence="4" id="KW-0548">Nucleotidyltransferase</keyword>
<keyword evidence="2 7" id="KW-0808">Transferase</keyword>
<sequence length="397" mass="42849">MSIPAESRLHQANWLRQREVQDIFAMLDGKKSRTRAVGGIVRDTILERLTSDNDIDMATELLPDEVMARARSAGIAVYPTGVEHGTVTLRHGEVSVEVTTLRRDLVTDGRHAEVTFGSNWRVDAERRDFTLNALYADMDGDLLDPLGGLGDCLSGHVKFIGNANERIAEDGLRVFRFFRFSASHGKQNFDGAGLAACGAAAGRLSHLSAERVGSEMLRMLGLPRIAVTLAKMNAISLLSLPEYAIAPLQSYERQVNKPLCAARLALILGAVPGDGLQRQWRLSNETMTQAQLLRRAAALITAMKLHEAAYRYGSIVESALDVAAAEAGWGEAGKAAVLGNLEKITPLPLPISGRDLLDAGFAPGPSLGQALNRAETAWISSEFSLEPASLLSIIQSD</sequence>
<keyword evidence="6" id="KW-0460">Magnesium</keyword>